<comment type="caution">
    <text evidence="6">The sequence shown here is derived from an EMBL/GenBank/DDBJ whole genome shotgun (WGS) entry which is preliminary data.</text>
</comment>
<keyword evidence="3" id="KW-0238">DNA-binding</keyword>
<dbReference type="InterPro" id="IPR036390">
    <property type="entry name" value="WH_DNA-bd_sf"/>
</dbReference>
<dbReference type="Proteomes" id="UP000463138">
    <property type="component" value="Unassembled WGS sequence"/>
</dbReference>
<dbReference type="Pfam" id="PF00126">
    <property type="entry name" value="HTH_1"/>
    <property type="match status" value="1"/>
</dbReference>
<protein>
    <submittedName>
        <fullName evidence="6">LysR family transcriptional regulator</fullName>
    </submittedName>
</protein>
<comment type="similarity">
    <text evidence="1">Belongs to the LysR transcriptional regulatory family.</text>
</comment>
<dbReference type="PROSITE" id="PS50931">
    <property type="entry name" value="HTH_LYSR"/>
    <property type="match status" value="1"/>
</dbReference>
<dbReference type="GO" id="GO:0043565">
    <property type="term" value="F:sequence-specific DNA binding"/>
    <property type="evidence" value="ECO:0007669"/>
    <property type="project" value="TreeGrafter"/>
</dbReference>
<dbReference type="OrthoDB" id="8885940at2"/>
<dbReference type="PANTHER" id="PTHR30537">
    <property type="entry name" value="HTH-TYPE TRANSCRIPTIONAL REGULATOR"/>
    <property type="match status" value="1"/>
</dbReference>
<keyword evidence="2" id="KW-0805">Transcription regulation</keyword>
<dbReference type="AlphaFoldDB" id="A0A7V7GZ04"/>
<proteinExistence type="inferred from homology"/>
<dbReference type="GO" id="GO:0003700">
    <property type="term" value="F:DNA-binding transcription factor activity"/>
    <property type="evidence" value="ECO:0007669"/>
    <property type="project" value="InterPro"/>
</dbReference>
<keyword evidence="4" id="KW-0804">Transcription</keyword>
<feature type="domain" description="HTH lysR-type" evidence="5">
    <location>
        <begin position="4"/>
        <end position="61"/>
    </location>
</feature>
<reference evidence="6 7" key="1">
    <citation type="submission" date="2018-07" db="EMBL/GenBank/DDBJ databases">
        <title>Pseudomonas laoshanensis sp. nov., isolated from soil.</title>
        <authorList>
            <person name="Sun J."/>
            <person name="Yu L."/>
            <person name="Wang M."/>
            <person name="Zhang C."/>
        </authorList>
    </citation>
    <scope>NUCLEOTIDE SEQUENCE [LARGE SCALE GENOMIC DNA]</scope>
    <source>
        <strain evidence="6 7">Y22</strain>
    </source>
</reference>
<evidence type="ECO:0000313" key="7">
    <source>
        <dbReference type="Proteomes" id="UP000463138"/>
    </source>
</evidence>
<dbReference type="InterPro" id="IPR005119">
    <property type="entry name" value="LysR_subst-bd"/>
</dbReference>
<name>A0A7V7GZ04_9GAMM</name>
<evidence type="ECO:0000256" key="2">
    <source>
        <dbReference type="ARBA" id="ARBA00023015"/>
    </source>
</evidence>
<dbReference type="InterPro" id="IPR058163">
    <property type="entry name" value="LysR-type_TF_proteobact-type"/>
</dbReference>
<dbReference type="InterPro" id="IPR036388">
    <property type="entry name" value="WH-like_DNA-bd_sf"/>
</dbReference>
<evidence type="ECO:0000313" key="6">
    <source>
        <dbReference type="EMBL" id="KAA0696781.1"/>
    </source>
</evidence>
<dbReference type="SUPFAM" id="SSF53850">
    <property type="entry name" value="Periplasmic binding protein-like II"/>
    <property type="match status" value="1"/>
</dbReference>
<dbReference type="InterPro" id="IPR000847">
    <property type="entry name" value="LysR_HTH_N"/>
</dbReference>
<dbReference type="Gene3D" id="1.10.10.10">
    <property type="entry name" value="Winged helix-like DNA-binding domain superfamily/Winged helix DNA-binding domain"/>
    <property type="match status" value="1"/>
</dbReference>
<dbReference type="PANTHER" id="PTHR30537:SF66">
    <property type="entry name" value="IRON-REGULATED VIRULENCE REGULATORY PROTEIN IRGB"/>
    <property type="match status" value="1"/>
</dbReference>
<dbReference type="SUPFAM" id="SSF46785">
    <property type="entry name" value="Winged helix' DNA-binding domain"/>
    <property type="match status" value="1"/>
</dbReference>
<dbReference type="Gene3D" id="3.40.190.290">
    <property type="match status" value="1"/>
</dbReference>
<evidence type="ECO:0000259" key="5">
    <source>
        <dbReference type="PROSITE" id="PS50931"/>
    </source>
</evidence>
<dbReference type="EMBL" id="QOVF01000001">
    <property type="protein sequence ID" value="KAA0696781.1"/>
    <property type="molecule type" value="Genomic_DNA"/>
</dbReference>
<accession>A0A7V7GZ04</accession>
<sequence length="308" mass="34402">MVHHDFSELTVFALVVEQGGLTPVASSLGLPKSTLSRRISQLENRVGQRLLLRHSNRLTPTEAGNLFYKYCKQLIELAEHSQQALDELREEASGRLVLHVHNAFERGWLPTVLDAFLQRYPDILLDVQVSSRAPAFEQESAGDLWLWLGDVEASGLRSEIIGTWQAGLFTSPGYASEHGLPLHPTELEQRAWVDVLEAGRQPVALVHTEEGEYVFQPPVSRMKVDSLVLQADAVVRGKGVGVLPSWYAQRYEQAHPGSFVACMEGWQPASLPVTLLCNFGHPAKKVSALQDWLRESVPDAWRETVERV</sequence>
<dbReference type="Pfam" id="PF03466">
    <property type="entry name" value="LysR_substrate"/>
    <property type="match status" value="1"/>
</dbReference>
<dbReference type="FunFam" id="1.10.10.10:FF:000001">
    <property type="entry name" value="LysR family transcriptional regulator"/>
    <property type="match status" value="1"/>
</dbReference>
<gene>
    <name evidence="6" type="ORF">DT594_05535</name>
</gene>
<organism evidence="6 7">
    <name type="scientific">Halopseudomonas laoshanensis</name>
    <dbReference type="NCBI Taxonomy" id="2268758"/>
    <lineage>
        <taxon>Bacteria</taxon>
        <taxon>Pseudomonadati</taxon>
        <taxon>Pseudomonadota</taxon>
        <taxon>Gammaproteobacteria</taxon>
        <taxon>Pseudomonadales</taxon>
        <taxon>Pseudomonadaceae</taxon>
        <taxon>Halopseudomonas</taxon>
    </lineage>
</organism>
<evidence type="ECO:0000256" key="1">
    <source>
        <dbReference type="ARBA" id="ARBA00009437"/>
    </source>
</evidence>
<dbReference type="GO" id="GO:0006351">
    <property type="term" value="P:DNA-templated transcription"/>
    <property type="evidence" value="ECO:0007669"/>
    <property type="project" value="TreeGrafter"/>
</dbReference>
<evidence type="ECO:0000256" key="4">
    <source>
        <dbReference type="ARBA" id="ARBA00023163"/>
    </source>
</evidence>
<keyword evidence="7" id="KW-1185">Reference proteome</keyword>
<dbReference type="RefSeq" id="WP_149331716.1">
    <property type="nucleotide sequence ID" value="NZ_JBHOFR010000013.1"/>
</dbReference>
<evidence type="ECO:0000256" key="3">
    <source>
        <dbReference type="ARBA" id="ARBA00023125"/>
    </source>
</evidence>